<keyword evidence="2" id="KW-1185">Reference proteome</keyword>
<dbReference type="EMBL" id="QTSX02000729">
    <property type="protein sequence ID" value="KAJ9086201.1"/>
    <property type="molecule type" value="Genomic_DNA"/>
</dbReference>
<evidence type="ECO:0000313" key="2">
    <source>
        <dbReference type="Proteomes" id="UP001165960"/>
    </source>
</evidence>
<protein>
    <submittedName>
        <fullName evidence="1">Uncharacterized protein</fullName>
    </submittedName>
</protein>
<sequence length="57" mass="5906">MSWHCYNPSRKQVRESGRTVCGGAPGPSRGQPPPLGLGLPPAVGPKGAYFPLFALGS</sequence>
<organism evidence="1 2">
    <name type="scientific">Entomophthora muscae</name>
    <dbReference type="NCBI Taxonomy" id="34485"/>
    <lineage>
        <taxon>Eukaryota</taxon>
        <taxon>Fungi</taxon>
        <taxon>Fungi incertae sedis</taxon>
        <taxon>Zoopagomycota</taxon>
        <taxon>Entomophthoromycotina</taxon>
        <taxon>Entomophthoromycetes</taxon>
        <taxon>Entomophthorales</taxon>
        <taxon>Entomophthoraceae</taxon>
        <taxon>Entomophthora</taxon>
    </lineage>
</organism>
<accession>A0ACC2UI69</accession>
<reference evidence="1" key="1">
    <citation type="submission" date="2022-04" db="EMBL/GenBank/DDBJ databases">
        <title>Genome of the entomopathogenic fungus Entomophthora muscae.</title>
        <authorList>
            <person name="Elya C."/>
            <person name="Lovett B.R."/>
            <person name="Lee E."/>
            <person name="Macias A.M."/>
            <person name="Hajek A.E."/>
            <person name="De Bivort B.L."/>
            <person name="Kasson M.T."/>
            <person name="De Fine Licht H.H."/>
            <person name="Stajich J.E."/>
        </authorList>
    </citation>
    <scope>NUCLEOTIDE SEQUENCE</scope>
    <source>
        <strain evidence="1">Berkeley</strain>
    </source>
</reference>
<proteinExistence type="predicted"/>
<evidence type="ECO:0000313" key="1">
    <source>
        <dbReference type="EMBL" id="KAJ9086201.1"/>
    </source>
</evidence>
<dbReference type="Proteomes" id="UP001165960">
    <property type="component" value="Unassembled WGS sequence"/>
</dbReference>
<comment type="caution">
    <text evidence="1">The sequence shown here is derived from an EMBL/GenBank/DDBJ whole genome shotgun (WGS) entry which is preliminary data.</text>
</comment>
<name>A0ACC2UI69_9FUNG</name>
<gene>
    <name evidence="1" type="ORF">DSO57_1006712</name>
</gene>